<sequence>MEPLPFPASLRLVAENIARGQDHTSAIKEFVDHLARAVAAAGWADGDPTLPVPRAAFEEEPPLPDVPWQRAHIGGLAEHLARLAGESPPEWCLGDAWFLPEPIGRTVEGTPPELARRGLMCGPVLGNLWTRLGVRPRLPAYGA</sequence>
<evidence type="ECO:0000313" key="2">
    <source>
        <dbReference type="Proteomes" id="UP001523392"/>
    </source>
</evidence>
<name>A0ABT1D2B5_9PROT</name>
<organism evidence="1 2">
    <name type="scientific">Siccirubricoccus soli</name>
    <dbReference type="NCBI Taxonomy" id="2899147"/>
    <lineage>
        <taxon>Bacteria</taxon>
        <taxon>Pseudomonadati</taxon>
        <taxon>Pseudomonadota</taxon>
        <taxon>Alphaproteobacteria</taxon>
        <taxon>Acetobacterales</taxon>
        <taxon>Roseomonadaceae</taxon>
        <taxon>Siccirubricoccus</taxon>
    </lineage>
</organism>
<proteinExistence type="predicted"/>
<reference evidence="1 2" key="1">
    <citation type="submission" date="2021-12" db="EMBL/GenBank/DDBJ databases">
        <title>Siccirubricoccus leaddurans sp. nov., a high concentration Zn2+ tolerance bacterium.</title>
        <authorList>
            <person name="Cao Y."/>
        </authorList>
    </citation>
    <scope>NUCLEOTIDE SEQUENCE [LARGE SCALE GENOMIC DNA]</scope>
    <source>
        <strain evidence="1 2">KC 17139</strain>
    </source>
</reference>
<evidence type="ECO:0008006" key="3">
    <source>
        <dbReference type="Google" id="ProtNLM"/>
    </source>
</evidence>
<dbReference type="EMBL" id="JAFIRR010000045">
    <property type="protein sequence ID" value="MCO6416066.1"/>
    <property type="molecule type" value="Genomic_DNA"/>
</dbReference>
<comment type="caution">
    <text evidence="1">The sequence shown here is derived from an EMBL/GenBank/DDBJ whole genome shotgun (WGS) entry which is preliminary data.</text>
</comment>
<accession>A0ABT1D2B5</accession>
<protein>
    <recommendedName>
        <fullName evidence="3">DinB family protein</fullName>
    </recommendedName>
</protein>
<keyword evidence="2" id="KW-1185">Reference proteome</keyword>
<gene>
    <name evidence="1" type="ORF">JYK14_07765</name>
</gene>
<dbReference type="RefSeq" id="WP_252952675.1">
    <property type="nucleotide sequence ID" value="NZ_JAFIRR010000045.1"/>
</dbReference>
<dbReference type="Proteomes" id="UP001523392">
    <property type="component" value="Unassembled WGS sequence"/>
</dbReference>
<evidence type="ECO:0000313" key="1">
    <source>
        <dbReference type="EMBL" id="MCO6416066.1"/>
    </source>
</evidence>